<dbReference type="AlphaFoldDB" id="A0A1A7PTT7"/>
<evidence type="ECO:0000313" key="1">
    <source>
        <dbReference type="EMBL" id="OBX05141.1"/>
    </source>
</evidence>
<organism evidence="1 2">
    <name type="scientific">Gallibacterium genomosp. 3</name>
    <dbReference type="NCBI Taxonomy" id="505345"/>
    <lineage>
        <taxon>Bacteria</taxon>
        <taxon>Pseudomonadati</taxon>
        <taxon>Pseudomonadota</taxon>
        <taxon>Gammaproteobacteria</taxon>
        <taxon>Pasteurellales</taxon>
        <taxon>Pasteurellaceae</taxon>
        <taxon>Gallibacterium</taxon>
    </lineage>
</organism>
<gene>
    <name evidence="1" type="ORF">QV06_03630</name>
</gene>
<dbReference type="Proteomes" id="UP000092626">
    <property type="component" value="Unassembled WGS sequence"/>
</dbReference>
<name>A0A1A7PTT7_9PAST</name>
<comment type="caution">
    <text evidence="1">The sequence shown here is derived from an EMBL/GenBank/DDBJ whole genome shotgun (WGS) entry which is preliminary data.</text>
</comment>
<accession>A0A1A7PTT7</accession>
<evidence type="ECO:0000313" key="2">
    <source>
        <dbReference type="Proteomes" id="UP000092626"/>
    </source>
</evidence>
<dbReference type="STRING" id="505345.QV06_03630"/>
<reference evidence="1 2" key="1">
    <citation type="submission" date="2014-11" db="EMBL/GenBank/DDBJ databases">
        <title>Pan-genome of Gallibacterium spp.</title>
        <authorList>
            <person name="Kudirkiene E."/>
            <person name="Bojesen A.M."/>
        </authorList>
    </citation>
    <scope>NUCLEOTIDE SEQUENCE [LARGE SCALE GENOMIC DNA]</scope>
    <source>
        <strain evidence="1 2">59/S3/89</strain>
    </source>
</reference>
<proteinExistence type="predicted"/>
<protein>
    <submittedName>
        <fullName evidence="1">Uncharacterized protein</fullName>
    </submittedName>
</protein>
<sequence>MSISRGAENIALYPKLKEQLVQENLTNIVKNNPILEHAAFGSGNLTTPGIVDKKVLDNLAKDWVGENYKINSDGSFISADGTRRYRPPKLKKYSPYAKTGIQANFERGYMDNKQRFHSISNQHINVKE</sequence>
<dbReference type="EMBL" id="JTJR01000013">
    <property type="protein sequence ID" value="OBX05141.1"/>
    <property type="molecule type" value="Genomic_DNA"/>
</dbReference>